<organism evidence="1 2">
    <name type="scientific">Smallanthus sonchifolius</name>
    <dbReference type="NCBI Taxonomy" id="185202"/>
    <lineage>
        <taxon>Eukaryota</taxon>
        <taxon>Viridiplantae</taxon>
        <taxon>Streptophyta</taxon>
        <taxon>Embryophyta</taxon>
        <taxon>Tracheophyta</taxon>
        <taxon>Spermatophyta</taxon>
        <taxon>Magnoliopsida</taxon>
        <taxon>eudicotyledons</taxon>
        <taxon>Gunneridae</taxon>
        <taxon>Pentapetalae</taxon>
        <taxon>asterids</taxon>
        <taxon>campanulids</taxon>
        <taxon>Asterales</taxon>
        <taxon>Asteraceae</taxon>
        <taxon>Asteroideae</taxon>
        <taxon>Heliantheae alliance</taxon>
        <taxon>Millerieae</taxon>
        <taxon>Smallanthus</taxon>
    </lineage>
</organism>
<name>A0ACB9IWA4_9ASTR</name>
<dbReference type="EMBL" id="CM042023">
    <property type="protein sequence ID" value="KAI3812544.1"/>
    <property type="molecule type" value="Genomic_DNA"/>
</dbReference>
<evidence type="ECO:0000313" key="1">
    <source>
        <dbReference type="EMBL" id="KAI3812544.1"/>
    </source>
</evidence>
<sequence>MEECKRFSTCKELLQTVDRIAEEKNTEELSVNDMTELEQELDAALMQTRLRKMKNYSGILSTFCCKEMKNMRVELKVHVQFLTKYGYMIPHIVVKSAQGSHLAKAMQGEGRCKVRTDRRVPSARHKWELDNTLHGYK</sequence>
<keyword evidence="2" id="KW-1185">Reference proteome</keyword>
<accession>A0ACB9IWA4</accession>
<comment type="caution">
    <text evidence="1">The sequence shown here is derived from an EMBL/GenBank/DDBJ whole genome shotgun (WGS) entry which is preliminary data.</text>
</comment>
<reference evidence="1 2" key="2">
    <citation type="journal article" date="2022" name="Mol. Ecol. Resour.">
        <title>The genomes of chicory, endive, great burdock and yacon provide insights into Asteraceae paleo-polyploidization history and plant inulin production.</title>
        <authorList>
            <person name="Fan W."/>
            <person name="Wang S."/>
            <person name="Wang H."/>
            <person name="Wang A."/>
            <person name="Jiang F."/>
            <person name="Liu H."/>
            <person name="Zhao H."/>
            <person name="Xu D."/>
            <person name="Zhang Y."/>
        </authorList>
    </citation>
    <scope>NUCLEOTIDE SEQUENCE [LARGE SCALE GENOMIC DNA]</scope>
    <source>
        <strain evidence="2">cv. Yunnan</strain>
        <tissue evidence="1">Leaves</tissue>
    </source>
</reference>
<proteinExistence type="predicted"/>
<reference evidence="2" key="1">
    <citation type="journal article" date="2022" name="Mol. Ecol. Resour.">
        <title>The genomes of chicory, endive, great burdock and yacon provide insights into Asteraceae palaeo-polyploidization history and plant inulin production.</title>
        <authorList>
            <person name="Fan W."/>
            <person name="Wang S."/>
            <person name="Wang H."/>
            <person name="Wang A."/>
            <person name="Jiang F."/>
            <person name="Liu H."/>
            <person name="Zhao H."/>
            <person name="Xu D."/>
            <person name="Zhang Y."/>
        </authorList>
    </citation>
    <scope>NUCLEOTIDE SEQUENCE [LARGE SCALE GENOMIC DNA]</scope>
    <source>
        <strain evidence="2">cv. Yunnan</strain>
    </source>
</reference>
<protein>
    <submittedName>
        <fullName evidence="1">Uncharacterized protein</fullName>
    </submittedName>
</protein>
<gene>
    <name evidence="1" type="ORF">L1987_17254</name>
</gene>
<evidence type="ECO:0000313" key="2">
    <source>
        <dbReference type="Proteomes" id="UP001056120"/>
    </source>
</evidence>
<dbReference type="Proteomes" id="UP001056120">
    <property type="component" value="Linkage Group LG06"/>
</dbReference>